<dbReference type="Gene3D" id="2.60.120.10">
    <property type="entry name" value="Jelly Rolls"/>
    <property type="match status" value="1"/>
</dbReference>
<dbReference type="SUPFAM" id="SSF46785">
    <property type="entry name" value="Winged helix' DNA-binding domain"/>
    <property type="match status" value="1"/>
</dbReference>
<dbReference type="Pfam" id="PF13545">
    <property type="entry name" value="HTH_Crp_2"/>
    <property type="match status" value="1"/>
</dbReference>
<keyword evidence="1" id="KW-0805">Transcription regulation</keyword>
<evidence type="ECO:0000256" key="2">
    <source>
        <dbReference type="ARBA" id="ARBA00023125"/>
    </source>
</evidence>
<dbReference type="SMART" id="SM00419">
    <property type="entry name" value="HTH_CRP"/>
    <property type="match status" value="1"/>
</dbReference>
<evidence type="ECO:0000313" key="10">
    <source>
        <dbReference type="Proteomes" id="UP000476820"/>
    </source>
</evidence>
<sequence length="227" mass="26665">MEESDFVSNVREKDLKEFYKIYKVLEYIDQENNKIISKKARFRILDADEYISSGNCTCEGIIFVINGTIKIQRLNENGEETNLFNIKKGELCHEALSCLLNFKSLSIIGKALQQSKICIIPFEIVTEYLFKNSEFLKYMYKDIYSKLNTVIEKKEEKRHDSLETRIAKLLISKKSKVVYSTHKELAFEIDSTREVISRKLKKFEQMGYVNLERGKIIILKDLNEFLK</sequence>
<reference evidence="9 10" key="2">
    <citation type="submission" date="2019-04" db="EMBL/GenBank/DDBJ databases">
        <title>Genome sequencing of Clostridium botulinum Groups I-IV and Clostridium butyricum.</title>
        <authorList>
            <person name="Brunt J."/>
            <person name="Van Vliet A.H.M."/>
            <person name="Stringer S.C."/>
            <person name="Carter A.T."/>
            <person name="Peck M.W."/>
        </authorList>
    </citation>
    <scope>NUCLEOTIDE SEQUENCE [LARGE SCALE GENOMIC DNA]</scope>
    <source>
        <strain evidence="6 10">1605</strain>
        <strain evidence="7 9">CB-K-33E</strain>
    </source>
</reference>
<protein>
    <submittedName>
        <fullName evidence="5">Crp/Fnr family transcriptional regulator</fullName>
    </submittedName>
</protein>
<evidence type="ECO:0000313" key="6">
    <source>
        <dbReference type="EMBL" id="NFF89358.1"/>
    </source>
</evidence>
<dbReference type="Proteomes" id="UP000473681">
    <property type="component" value="Unassembled WGS sequence"/>
</dbReference>
<keyword evidence="2" id="KW-0238">DNA-binding</keyword>
<feature type="domain" description="HTH crp-type" evidence="4">
    <location>
        <begin position="172"/>
        <end position="220"/>
    </location>
</feature>
<dbReference type="Proteomes" id="UP000472355">
    <property type="component" value="Unassembled WGS sequence"/>
</dbReference>
<evidence type="ECO:0000313" key="7">
    <source>
        <dbReference type="EMBL" id="NFN36148.1"/>
    </source>
</evidence>
<name>A0A0C2N2B7_CLOBO</name>
<dbReference type="InterPro" id="IPR036388">
    <property type="entry name" value="WH-like_DNA-bd_sf"/>
</dbReference>
<dbReference type="EMBL" id="SWVK01000020">
    <property type="protein sequence ID" value="NFN36148.1"/>
    <property type="molecule type" value="Genomic_DNA"/>
</dbReference>
<dbReference type="Proteomes" id="UP000476820">
    <property type="component" value="Unassembled WGS sequence"/>
</dbReference>
<evidence type="ECO:0000256" key="3">
    <source>
        <dbReference type="ARBA" id="ARBA00023163"/>
    </source>
</evidence>
<dbReference type="GO" id="GO:0003677">
    <property type="term" value="F:DNA binding"/>
    <property type="evidence" value="ECO:0007669"/>
    <property type="project" value="UniProtKB-KW"/>
</dbReference>
<proteinExistence type="predicted"/>
<evidence type="ECO:0000256" key="1">
    <source>
        <dbReference type="ARBA" id="ARBA00023015"/>
    </source>
</evidence>
<dbReference type="AlphaFoldDB" id="A0A0C2N2B7"/>
<evidence type="ECO:0000313" key="8">
    <source>
        <dbReference type="Proteomes" id="UP000472355"/>
    </source>
</evidence>
<evidence type="ECO:0000313" key="9">
    <source>
        <dbReference type="Proteomes" id="UP000473681"/>
    </source>
</evidence>
<keyword evidence="3" id="KW-0804">Transcription</keyword>
<evidence type="ECO:0000313" key="5">
    <source>
        <dbReference type="EMBL" id="NFA44541.1"/>
    </source>
</evidence>
<reference evidence="5 8" key="1">
    <citation type="submission" date="2019-02" db="EMBL/GenBank/DDBJ databases">
        <title>Genome sequencing of Clostridium botulinum clinical isolates.</title>
        <authorList>
            <person name="Brunt J."/>
            <person name="Van Vliet A.H.M."/>
            <person name="Stringer S.C."/>
            <person name="Grant K.A."/>
            <person name="Carter A.C."/>
            <person name="Peck M.W."/>
        </authorList>
    </citation>
    <scope>NUCLEOTIDE SEQUENCE [LARGE SCALE GENOMIC DNA]</scope>
    <source>
        <strain evidence="5 8">H113700579</strain>
    </source>
</reference>
<dbReference type="InterPro" id="IPR012318">
    <property type="entry name" value="HTH_CRP"/>
</dbReference>
<dbReference type="CDD" id="cd00038">
    <property type="entry name" value="CAP_ED"/>
    <property type="match status" value="1"/>
</dbReference>
<dbReference type="InterPro" id="IPR000595">
    <property type="entry name" value="cNMP-bd_dom"/>
</dbReference>
<dbReference type="EMBL" id="SGKU01000098">
    <property type="protein sequence ID" value="NFA44541.1"/>
    <property type="molecule type" value="Genomic_DNA"/>
</dbReference>
<dbReference type="Gene3D" id="1.10.10.10">
    <property type="entry name" value="Winged helix-like DNA-binding domain superfamily/Winged helix DNA-binding domain"/>
    <property type="match status" value="1"/>
</dbReference>
<dbReference type="RefSeq" id="WP_012450621.1">
    <property type="nucleotide sequence ID" value="NZ_CP010520.1"/>
</dbReference>
<dbReference type="GO" id="GO:0006355">
    <property type="term" value="P:regulation of DNA-templated transcription"/>
    <property type="evidence" value="ECO:0007669"/>
    <property type="project" value="InterPro"/>
</dbReference>
<dbReference type="InterPro" id="IPR014710">
    <property type="entry name" value="RmlC-like_jellyroll"/>
</dbReference>
<dbReference type="SUPFAM" id="SSF51206">
    <property type="entry name" value="cAMP-binding domain-like"/>
    <property type="match status" value="1"/>
</dbReference>
<gene>
    <name evidence="5" type="ORF">EXM65_18800</name>
    <name evidence="6" type="ORF">FC774_16015</name>
    <name evidence="7" type="ORF">FDB51_13705</name>
</gene>
<dbReference type="EMBL" id="SWOV01000063">
    <property type="protein sequence ID" value="NFF89358.1"/>
    <property type="molecule type" value="Genomic_DNA"/>
</dbReference>
<organism evidence="5 8">
    <name type="scientific">Clostridium botulinum</name>
    <dbReference type="NCBI Taxonomy" id="1491"/>
    <lineage>
        <taxon>Bacteria</taxon>
        <taxon>Bacillati</taxon>
        <taxon>Bacillota</taxon>
        <taxon>Clostridia</taxon>
        <taxon>Eubacteriales</taxon>
        <taxon>Clostridiaceae</taxon>
        <taxon>Clostridium</taxon>
    </lineage>
</organism>
<dbReference type="InterPro" id="IPR018490">
    <property type="entry name" value="cNMP-bd_dom_sf"/>
</dbReference>
<dbReference type="InterPro" id="IPR036390">
    <property type="entry name" value="WH_DNA-bd_sf"/>
</dbReference>
<accession>A0A0C2N2B7</accession>
<dbReference type="OrthoDB" id="9776746at2"/>
<comment type="caution">
    <text evidence="5">The sequence shown here is derived from an EMBL/GenBank/DDBJ whole genome shotgun (WGS) entry which is preliminary data.</text>
</comment>
<evidence type="ECO:0000259" key="4">
    <source>
        <dbReference type="SMART" id="SM00419"/>
    </source>
</evidence>